<keyword evidence="2" id="KW-1185">Reference proteome</keyword>
<reference evidence="1" key="2">
    <citation type="submission" date="2020-09" db="EMBL/GenBank/DDBJ databases">
        <authorList>
            <person name="Sun Q."/>
            <person name="Zhou Y."/>
        </authorList>
    </citation>
    <scope>NUCLEOTIDE SEQUENCE</scope>
    <source>
        <strain evidence="1">CGMCC 1.15519</strain>
    </source>
</reference>
<sequence>MDWRCEILRLYGYQSDCKLIVNISLKSGNERRDDPLCDHLRYRLRTTQPSLSPNDIRRRLDRSNLRRGPRWSRHCHYWTAQCAGETHHCTLVIASRS</sequence>
<dbReference type="AlphaFoldDB" id="A0A917EBN0"/>
<proteinExistence type="predicted"/>
<dbReference type="Proteomes" id="UP000635071">
    <property type="component" value="Unassembled WGS sequence"/>
</dbReference>
<organism evidence="1 2">
    <name type="scientific">Sandarakinorhabdus glacialis</name>
    <dbReference type="NCBI Taxonomy" id="1614636"/>
    <lineage>
        <taxon>Bacteria</taxon>
        <taxon>Pseudomonadati</taxon>
        <taxon>Pseudomonadota</taxon>
        <taxon>Alphaproteobacteria</taxon>
        <taxon>Sphingomonadales</taxon>
        <taxon>Sphingosinicellaceae</taxon>
        <taxon>Sandarakinorhabdus</taxon>
    </lineage>
</organism>
<protein>
    <submittedName>
        <fullName evidence="1">Uncharacterized protein</fullName>
    </submittedName>
</protein>
<comment type="caution">
    <text evidence="1">The sequence shown here is derived from an EMBL/GenBank/DDBJ whole genome shotgun (WGS) entry which is preliminary data.</text>
</comment>
<evidence type="ECO:0000313" key="2">
    <source>
        <dbReference type="Proteomes" id="UP000635071"/>
    </source>
</evidence>
<dbReference type="EMBL" id="BMJM01000018">
    <property type="protein sequence ID" value="GGE21877.1"/>
    <property type="molecule type" value="Genomic_DNA"/>
</dbReference>
<gene>
    <name evidence="1" type="ORF">GCM10011529_30630</name>
</gene>
<dbReference type="RefSeq" id="WP_188764301.1">
    <property type="nucleotide sequence ID" value="NZ_BMJM01000018.1"/>
</dbReference>
<accession>A0A917EBN0</accession>
<reference evidence="1" key="1">
    <citation type="journal article" date="2014" name="Int. J. Syst. Evol. Microbiol.">
        <title>Complete genome sequence of Corynebacterium casei LMG S-19264T (=DSM 44701T), isolated from a smear-ripened cheese.</title>
        <authorList>
            <consortium name="US DOE Joint Genome Institute (JGI-PGF)"/>
            <person name="Walter F."/>
            <person name="Albersmeier A."/>
            <person name="Kalinowski J."/>
            <person name="Ruckert C."/>
        </authorList>
    </citation>
    <scope>NUCLEOTIDE SEQUENCE</scope>
    <source>
        <strain evidence="1">CGMCC 1.15519</strain>
    </source>
</reference>
<evidence type="ECO:0000313" key="1">
    <source>
        <dbReference type="EMBL" id="GGE21877.1"/>
    </source>
</evidence>
<name>A0A917EBN0_9SPHN</name>